<evidence type="ECO:0000256" key="2">
    <source>
        <dbReference type="PIRSR" id="PIRSR001220-2"/>
    </source>
</evidence>
<organism evidence="4 5">
    <name type="scientific">Hydrogenimonas thermophila</name>
    <dbReference type="NCBI Taxonomy" id="223786"/>
    <lineage>
        <taxon>Bacteria</taxon>
        <taxon>Pseudomonadati</taxon>
        <taxon>Campylobacterota</taxon>
        <taxon>Epsilonproteobacteria</taxon>
        <taxon>Campylobacterales</taxon>
        <taxon>Hydrogenimonadaceae</taxon>
        <taxon>Hydrogenimonas</taxon>
    </lineage>
</organism>
<evidence type="ECO:0000256" key="1">
    <source>
        <dbReference type="PIRSR" id="PIRSR001220-1"/>
    </source>
</evidence>
<dbReference type="InterPro" id="IPR027474">
    <property type="entry name" value="L-asparaginase_N"/>
</dbReference>
<dbReference type="Proteomes" id="UP000199227">
    <property type="component" value="Unassembled WGS sequence"/>
</dbReference>
<feature type="domain" description="L-asparaginase N-terminal" evidence="3">
    <location>
        <begin position="8"/>
        <end position="162"/>
    </location>
</feature>
<dbReference type="EMBL" id="FOXB01000015">
    <property type="protein sequence ID" value="SFP32673.1"/>
    <property type="molecule type" value="Genomic_DNA"/>
</dbReference>
<dbReference type="PIRSF" id="PIRSF001220">
    <property type="entry name" value="L-ASNase_gatD"/>
    <property type="match status" value="1"/>
</dbReference>
<dbReference type="AlphaFoldDB" id="A0A1I5PFA3"/>
<evidence type="ECO:0000313" key="5">
    <source>
        <dbReference type="Proteomes" id="UP000199227"/>
    </source>
</evidence>
<reference evidence="4 5" key="1">
    <citation type="submission" date="2016-10" db="EMBL/GenBank/DDBJ databases">
        <authorList>
            <person name="de Groot N.N."/>
        </authorList>
    </citation>
    <scope>NUCLEOTIDE SEQUENCE [LARGE SCALE GENOMIC DNA]</scope>
    <source>
        <strain evidence="4 5">EP1-55-1</strain>
    </source>
</reference>
<gene>
    <name evidence="4" type="ORF">SAMN05216234_11516</name>
</gene>
<dbReference type="STRING" id="223786.SAMN05216234_11516"/>
<feature type="active site" description="O-isoaspartyl threonine intermediate" evidence="1">
    <location>
        <position position="16"/>
    </location>
</feature>
<evidence type="ECO:0000259" key="3">
    <source>
        <dbReference type="Pfam" id="PF00710"/>
    </source>
</evidence>
<dbReference type="InterPro" id="IPR037152">
    <property type="entry name" value="L-asparaginase_N_sf"/>
</dbReference>
<dbReference type="PANTHER" id="PTHR11707:SF28">
    <property type="entry name" value="60 KDA LYSOPHOSPHOLIPASE"/>
    <property type="match status" value="1"/>
</dbReference>
<sequence length="171" mass="18920">MTLIDQVIRIINTGGTFNKRYDPLEGKLFVPTDNLAVESAIASMRHGCEIKISGTIYKDSLEMDSADRDLLCEIVTKVAEKSIVIVHGTDTMDKSAKALDEWLGKSNDKRVVFTGAMVPFSIDPIEATANLVMSISSVQFLEPGVYIAMHGRVLPYDKIKKNREIGIFEPV</sequence>
<dbReference type="GO" id="GO:0004067">
    <property type="term" value="F:asparaginase activity"/>
    <property type="evidence" value="ECO:0007669"/>
    <property type="project" value="UniProtKB-UniRule"/>
</dbReference>
<name>A0A1I5PFA3_9BACT</name>
<dbReference type="RefSeq" id="WP_245757030.1">
    <property type="nucleotide sequence ID" value="NZ_FOXB01000015.1"/>
</dbReference>
<feature type="binding site" evidence="2">
    <location>
        <begin position="89"/>
        <end position="90"/>
    </location>
    <ligand>
        <name>substrate</name>
    </ligand>
</feature>
<dbReference type="PANTHER" id="PTHR11707">
    <property type="entry name" value="L-ASPARAGINASE"/>
    <property type="match status" value="1"/>
</dbReference>
<dbReference type="Pfam" id="PF00710">
    <property type="entry name" value="Asparaginase"/>
    <property type="match status" value="1"/>
</dbReference>
<feature type="binding site" evidence="2">
    <location>
        <position position="60"/>
    </location>
    <ligand>
        <name>substrate</name>
    </ligand>
</feature>
<dbReference type="InterPro" id="IPR036152">
    <property type="entry name" value="Asp/glu_Ase-like_sf"/>
</dbReference>
<proteinExistence type="predicted"/>
<dbReference type="SUPFAM" id="SSF53774">
    <property type="entry name" value="Glutaminase/Asparaginase"/>
    <property type="match status" value="1"/>
</dbReference>
<dbReference type="PIRSF" id="PIRSF500176">
    <property type="entry name" value="L_ASNase"/>
    <property type="match status" value="1"/>
</dbReference>
<keyword evidence="5" id="KW-1185">Reference proteome</keyword>
<dbReference type="InterPro" id="IPR006034">
    <property type="entry name" value="Asparaginase/glutaminase-like"/>
</dbReference>
<dbReference type="PRINTS" id="PR00139">
    <property type="entry name" value="ASNGLNASE"/>
</dbReference>
<dbReference type="PROSITE" id="PS51732">
    <property type="entry name" value="ASN_GLN_ASE_3"/>
    <property type="match status" value="1"/>
</dbReference>
<accession>A0A1I5PFA3</accession>
<dbReference type="Gene3D" id="3.40.50.1170">
    <property type="entry name" value="L-asparaginase, N-terminal domain"/>
    <property type="match status" value="1"/>
</dbReference>
<evidence type="ECO:0000313" key="4">
    <source>
        <dbReference type="EMBL" id="SFP32673.1"/>
    </source>
</evidence>
<protein>
    <submittedName>
        <fullName evidence="4">L-asparaginase</fullName>
    </submittedName>
</protein>